<evidence type="ECO:0000256" key="3">
    <source>
        <dbReference type="ARBA" id="ARBA00022676"/>
    </source>
</evidence>
<feature type="non-terminal residue" evidence="11">
    <location>
        <position position="318"/>
    </location>
</feature>
<evidence type="ECO:0000256" key="10">
    <source>
        <dbReference type="ARBA" id="ARBA00038150"/>
    </source>
</evidence>
<evidence type="ECO:0000256" key="7">
    <source>
        <dbReference type="ARBA" id="ARBA00022989"/>
    </source>
</evidence>
<keyword evidence="9" id="KW-0325">Glycoprotein</keyword>
<keyword evidence="3" id="KW-0328">Glycosyltransferase</keyword>
<evidence type="ECO:0000256" key="2">
    <source>
        <dbReference type="ARBA" id="ARBA00004922"/>
    </source>
</evidence>
<dbReference type="InterPro" id="IPR003406">
    <property type="entry name" value="Glyco_trans_14"/>
</dbReference>
<sequence>MLIVFVVWNFRFQVIIEEKPVNAVSVAEEDEEEDKASRCAFLFSNNVSVNDHHEFKRLTPLRTTDYFLSLNNHSGQLCQAFKRDLFPTKVPLTTEELAFPLAFAISVFQSINQVARLLRLIHRPHNFYVIHVDQKSPLEFYEAVQEIAKCFDANVAVVPRNESIKVVWGDYTVLEQELVSVRMLLQAGKWRYLINLTGQEMPLKTNLELVQALRMLNGSNIVEATFKERFKFRIPRRRASFQVTWLKGAVHTALLREFVEFMLYDKKAIEVRDLLFMYAYHRHPDEQFYPTLAYNPQLGAPRACLGLQKDGKVDQEFN</sequence>
<reference evidence="11 12" key="1">
    <citation type="submission" date="2018-11" db="EMBL/GenBank/DDBJ databases">
        <authorList>
            <consortium name="Pathogen Informatics"/>
        </authorList>
    </citation>
    <scope>NUCLEOTIDE SEQUENCE [LARGE SCALE GENOMIC DNA]</scope>
</reference>
<accession>A0A3P6PC26</accession>
<organism evidence="11 12">
    <name type="scientific">Dibothriocephalus latus</name>
    <name type="common">Fish tapeworm</name>
    <name type="synonym">Diphyllobothrium latum</name>
    <dbReference type="NCBI Taxonomy" id="60516"/>
    <lineage>
        <taxon>Eukaryota</taxon>
        <taxon>Metazoa</taxon>
        <taxon>Spiralia</taxon>
        <taxon>Lophotrochozoa</taxon>
        <taxon>Platyhelminthes</taxon>
        <taxon>Cestoda</taxon>
        <taxon>Eucestoda</taxon>
        <taxon>Diphyllobothriidea</taxon>
        <taxon>Diphyllobothriidae</taxon>
        <taxon>Dibothriocephalus</taxon>
    </lineage>
</organism>
<evidence type="ECO:0000256" key="6">
    <source>
        <dbReference type="ARBA" id="ARBA00022968"/>
    </source>
</evidence>
<name>A0A3P6PC26_DIBLA</name>
<dbReference type="OrthoDB" id="2019572at2759"/>
<evidence type="ECO:0000313" key="11">
    <source>
        <dbReference type="EMBL" id="VDK34122.1"/>
    </source>
</evidence>
<comment type="pathway">
    <text evidence="2">Protein modification; protein glycosylation.</text>
</comment>
<comment type="similarity">
    <text evidence="10">Belongs to the glycosyltransferase 14 family.</text>
</comment>
<evidence type="ECO:0000256" key="8">
    <source>
        <dbReference type="ARBA" id="ARBA00023136"/>
    </source>
</evidence>
<keyword evidence="7" id="KW-1133">Transmembrane helix</keyword>
<protein>
    <recommendedName>
        <fullName evidence="13">Protein xylosyltransferase</fullName>
    </recommendedName>
</protein>
<dbReference type="PANTHER" id="PTHR19297">
    <property type="entry name" value="GLYCOSYLTRANSFERASE 14 FAMILY MEMBER"/>
    <property type="match status" value="1"/>
</dbReference>
<proteinExistence type="inferred from homology"/>
<dbReference type="Proteomes" id="UP000281553">
    <property type="component" value="Unassembled WGS sequence"/>
</dbReference>
<gene>
    <name evidence="11" type="ORF">DILT_LOCUS551</name>
</gene>
<keyword evidence="5" id="KW-0812">Transmembrane</keyword>
<evidence type="ECO:0000256" key="9">
    <source>
        <dbReference type="ARBA" id="ARBA00023180"/>
    </source>
</evidence>
<evidence type="ECO:0008006" key="13">
    <source>
        <dbReference type="Google" id="ProtNLM"/>
    </source>
</evidence>
<keyword evidence="4" id="KW-0808">Transferase</keyword>
<evidence type="ECO:0000256" key="5">
    <source>
        <dbReference type="ARBA" id="ARBA00022692"/>
    </source>
</evidence>
<evidence type="ECO:0000256" key="4">
    <source>
        <dbReference type="ARBA" id="ARBA00022679"/>
    </source>
</evidence>
<dbReference type="GO" id="GO:0008375">
    <property type="term" value="F:acetylglucosaminyltransferase activity"/>
    <property type="evidence" value="ECO:0007669"/>
    <property type="project" value="TreeGrafter"/>
</dbReference>
<dbReference type="GO" id="GO:0016020">
    <property type="term" value="C:membrane"/>
    <property type="evidence" value="ECO:0007669"/>
    <property type="project" value="UniProtKB-SubCell"/>
</dbReference>
<dbReference type="AlphaFoldDB" id="A0A3P6PC26"/>
<evidence type="ECO:0000313" key="12">
    <source>
        <dbReference type="Proteomes" id="UP000281553"/>
    </source>
</evidence>
<evidence type="ECO:0000256" key="1">
    <source>
        <dbReference type="ARBA" id="ARBA00004606"/>
    </source>
</evidence>
<keyword evidence="12" id="KW-1185">Reference proteome</keyword>
<keyword evidence="8" id="KW-0472">Membrane</keyword>
<dbReference type="Pfam" id="PF02485">
    <property type="entry name" value="Branch"/>
    <property type="match status" value="1"/>
</dbReference>
<dbReference type="EMBL" id="UYRU01002406">
    <property type="protein sequence ID" value="VDK34122.1"/>
    <property type="molecule type" value="Genomic_DNA"/>
</dbReference>
<comment type="subcellular location">
    <subcellularLocation>
        <location evidence="1">Membrane</location>
        <topology evidence="1">Single-pass type II membrane protein</topology>
    </subcellularLocation>
</comment>
<dbReference type="PANTHER" id="PTHR19297:SF185">
    <property type="entry name" value="BETA-1,3-GALACTOSYL-O-GLYCOSYL-GLYCOPROTEIN BETA-1,6-N-ACETYLGLUCOSAMINYLTRANSFERASE 3"/>
    <property type="match status" value="1"/>
</dbReference>
<keyword evidence="6" id="KW-0735">Signal-anchor</keyword>